<keyword evidence="4 7" id="KW-0238">DNA-binding</keyword>
<evidence type="ECO:0000313" key="11">
    <source>
        <dbReference type="Proteomes" id="UP001501523"/>
    </source>
</evidence>
<evidence type="ECO:0000256" key="2">
    <source>
        <dbReference type="ARBA" id="ARBA00023012"/>
    </source>
</evidence>
<dbReference type="CDD" id="cd19935">
    <property type="entry name" value="REC_OmpR_CusR-like"/>
    <property type="match status" value="1"/>
</dbReference>
<protein>
    <submittedName>
        <fullName evidence="10">Response regulator transcription factor</fullName>
    </submittedName>
</protein>
<feature type="DNA-binding region" description="OmpR/PhoB-type" evidence="7">
    <location>
        <begin position="124"/>
        <end position="222"/>
    </location>
</feature>
<keyword evidence="5" id="KW-0804">Transcription</keyword>
<reference evidence="10 11" key="1">
    <citation type="journal article" date="2019" name="Int. J. Syst. Evol. Microbiol.">
        <title>The Global Catalogue of Microorganisms (GCM) 10K type strain sequencing project: providing services to taxonomists for standard genome sequencing and annotation.</title>
        <authorList>
            <consortium name="The Broad Institute Genomics Platform"/>
            <consortium name="The Broad Institute Genome Sequencing Center for Infectious Disease"/>
            <person name="Wu L."/>
            <person name="Ma J."/>
        </authorList>
    </citation>
    <scope>NUCLEOTIDE SEQUENCE [LARGE SCALE GENOMIC DNA]</scope>
    <source>
        <strain evidence="10 11">JCM 15421</strain>
    </source>
</reference>
<dbReference type="InterPro" id="IPR039420">
    <property type="entry name" value="WalR-like"/>
</dbReference>
<comment type="caution">
    <text evidence="10">The sequence shown here is derived from an EMBL/GenBank/DDBJ whole genome shotgun (WGS) entry which is preliminary data.</text>
</comment>
<dbReference type="Pfam" id="PF00486">
    <property type="entry name" value="Trans_reg_C"/>
    <property type="match status" value="1"/>
</dbReference>
<evidence type="ECO:0000256" key="6">
    <source>
        <dbReference type="PROSITE-ProRule" id="PRU00169"/>
    </source>
</evidence>
<proteinExistence type="predicted"/>
<keyword evidence="11" id="KW-1185">Reference proteome</keyword>
<gene>
    <name evidence="10" type="ORF">GCM10009105_01620</name>
</gene>
<dbReference type="InterPro" id="IPR001789">
    <property type="entry name" value="Sig_transdc_resp-reg_receiver"/>
</dbReference>
<keyword evidence="2" id="KW-0902">Two-component regulatory system</keyword>
<dbReference type="SUPFAM" id="SSF52172">
    <property type="entry name" value="CheY-like"/>
    <property type="match status" value="1"/>
</dbReference>
<keyword evidence="3" id="KW-0805">Transcription regulation</keyword>
<keyword evidence="1 6" id="KW-0597">Phosphoprotein</keyword>
<dbReference type="RefSeq" id="WP_343786158.1">
    <property type="nucleotide sequence ID" value="NZ_BAAAEU010000001.1"/>
</dbReference>
<dbReference type="Proteomes" id="UP001501523">
    <property type="component" value="Unassembled WGS sequence"/>
</dbReference>
<dbReference type="SMART" id="SM00448">
    <property type="entry name" value="REC"/>
    <property type="match status" value="1"/>
</dbReference>
<name>A0ABN1IBJ2_9GAMM</name>
<dbReference type="PROSITE" id="PS50110">
    <property type="entry name" value="RESPONSE_REGULATORY"/>
    <property type="match status" value="1"/>
</dbReference>
<dbReference type="CDD" id="cd00383">
    <property type="entry name" value="trans_reg_C"/>
    <property type="match status" value="1"/>
</dbReference>
<evidence type="ECO:0000256" key="5">
    <source>
        <dbReference type="ARBA" id="ARBA00023163"/>
    </source>
</evidence>
<evidence type="ECO:0000256" key="1">
    <source>
        <dbReference type="ARBA" id="ARBA00022553"/>
    </source>
</evidence>
<dbReference type="PROSITE" id="PS51755">
    <property type="entry name" value="OMPR_PHOB"/>
    <property type="match status" value="1"/>
</dbReference>
<dbReference type="Gene3D" id="3.40.50.2300">
    <property type="match status" value="1"/>
</dbReference>
<evidence type="ECO:0000259" key="8">
    <source>
        <dbReference type="PROSITE" id="PS50110"/>
    </source>
</evidence>
<feature type="domain" description="Response regulatory" evidence="8">
    <location>
        <begin position="2"/>
        <end position="116"/>
    </location>
</feature>
<evidence type="ECO:0000313" key="10">
    <source>
        <dbReference type="EMBL" id="GAA0704646.1"/>
    </source>
</evidence>
<accession>A0ABN1IBJ2</accession>
<dbReference type="Gene3D" id="6.10.250.690">
    <property type="match status" value="1"/>
</dbReference>
<organism evidence="10 11">
    <name type="scientific">Dokdonella soli</name>
    <dbReference type="NCBI Taxonomy" id="529810"/>
    <lineage>
        <taxon>Bacteria</taxon>
        <taxon>Pseudomonadati</taxon>
        <taxon>Pseudomonadota</taxon>
        <taxon>Gammaproteobacteria</taxon>
        <taxon>Lysobacterales</taxon>
        <taxon>Rhodanobacteraceae</taxon>
        <taxon>Dokdonella</taxon>
    </lineage>
</organism>
<dbReference type="EMBL" id="BAAAEU010000001">
    <property type="protein sequence ID" value="GAA0704646.1"/>
    <property type="molecule type" value="Genomic_DNA"/>
</dbReference>
<dbReference type="Gene3D" id="1.10.10.10">
    <property type="entry name" value="Winged helix-like DNA-binding domain superfamily/Winged helix DNA-binding domain"/>
    <property type="match status" value="1"/>
</dbReference>
<dbReference type="PANTHER" id="PTHR48111">
    <property type="entry name" value="REGULATOR OF RPOS"/>
    <property type="match status" value="1"/>
</dbReference>
<evidence type="ECO:0000259" key="9">
    <source>
        <dbReference type="PROSITE" id="PS51755"/>
    </source>
</evidence>
<dbReference type="PANTHER" id="PTHR48111:SF22">
    <property type="entry name" value="REGULATOR OF RPOS"/>
    <property type="match status" value="1"/>
</dbReference>
<evidence type="ECO:0000256" key="3">
    <source>
        <dbReference type="ARBA" id="ARBA00023015"/>
    </source>
</evidence>
<dbReference type="Pfam" id="PF00072">
    <property type="entry name" value="Response_reg"/>
    <property type="match status" value="1"/>
</dbReference>
<dbReference type="SMART" id="SM00862">
    <property type="entry name" value="Trans_reg_C"/>
    <property type="match status" value="1"/>
</dbReference>
<sequence>MRILVIEDDDKIRRYVEQALRAERCAVDVAADGDEGLWLAGSHPYDVIVMDLMLPTRDGMSVLRQLRRSGSTVPVLILTARGGVEDRVSGLNAGADDYLAKPFAVSELIARVHALGRRQRPHLGSVLKFEDLELDLLGRRVSRGGQRIDLTPREFALLELLLQHAPNPVSKAVIIEKVWDRCFDSETALVNVHVSHLRKKLELPGSPPLIRTIRGVGFALGAEPA</sequence>
<evidence type="ECO:0000256" key="4">
    <source>
        <dbReference type="ARBA" id="ARBA00023125"/>
    </source>
</evidence>
<dbReference type="InterPro" id="IPR036388">
    <property type="entry name" value="WH-like_DNA-bd_sf"/>
</dbReference>
<dbReference type="InterPro" id="IPR011006">
    <property type="entry name" value="CheY-like_superfamily"/>
</dbReference>
<dbReference type="InterPro" id="IPR001867">
    <property type="entry name" value="OmpR/PhoB-type_DNA-bd"/>
</dbReference>
<feature type="domain" description="OmpR/PhoB-type" evidence="9">
    <location>
        <begin position="124"/>
        <end position="222"/>
    </location>
</feature>
<evidence type="ECO:0000256" key="7">
    <source>
        <dbReference type="PROSITE-ProRule" id="PRU01091"/>
    </source>
</evidence>
<feature type="modified residue" description="4-aspartylphosphate" evidence="6">
    <location>
        <position position="51"/>
    </location>
</feature>